<keyword evidence="3" id="KW-1003">Cell membrane</keyword>
<evidence type="ECO:0000256" key="8">
    <source>
        <dbReference type="ARBA" id="ARBA00023136"/>
    </source>
</evidence>
<dbReference type="InParanoid" id="A0A7F5R6Z5"/>
<dbReference type="FunCoup" id="A0A7F5R6Z5">
    <property type="interactions" value="1"/>
</dbReference>
<evidence type="ECO:0000256" key="2">
    <source>
        <dbReference type="ARBA" id="ARBA00010532"/>
    </source>
</evidence>
<dbReference type="PANTHER" id="PTHR11923">
    <property type="entry name" value="SCAVENGER RECEPTOR CLASS B TYPE-1 SR-B1"/>
    <property type="match status" value="1"/>
</dbReference>
<dbReference type="RefSeq" id="XP_025831743.1">
    <property type="nucleotide sequence ID" value="XM_025975958.1"/>
</dbReference>
<dbReference type="Proteomes" id="UP000192223">
    <property type="component" value="Unplaced"/>
</dbReference>
<evidence type="ECO:0000256" key="12">
    <source>
        <dbReference type="SAM" id="Phobius"/>
    </source>
</evidence>
<dbReference type="PRINTS" id="PR01609">
    <property type="entry name" value="CD36FAMILY"/>
</dbReference>
<protein>
    <submittedName>
        <fullName evidence="14">Sensory neuron membrane protein 1 isoform X1</fullName>
    </submittedName>
</protein>
<evidence type="ECO:0000256" key="1">
    <source>
        <dbReference type="ARBA" id="ARBA00004651"/>
    </source>
</evidence>
<proteinExistence type="inferred from homology"/>
<evidence type="ECO:0000313" key="14">
    <source>
        <dbReference type="RefSeq" id="XP_025831743.1"/>
    </source>
</evidence>
<dbReference type="GO" id="GO:0007608">
    <property type="term" value="P:sensory perception of smell"/>
    <property type="evidence" value="ECO:0007669"/>
    <property type="project" value="UniProtKB-KW"/>
</dbReference>
<dbReference type="GO" id="GO:0005737">
    <property type="term" value="C:cytoplasm"/>
    <property type="evidence" value="ECO:0007669"/>
    <property type="project" value="TreeGrafter"/>
</dbReference>
<dbReference type="InterPro" id="IPR002159">
    <property type="entry name" value="CD36_fam"/>
</dbReference>
<keyword evidence="13" id="KW-1185">Reference proteome</keyword>
<dbReference type="KEGG" id="apln:108733316"/>
<gene>
    <name evidence="14" type="primary">LOC108733316</name>
</gene>
<feature type="transmembrane region" description="Helical" evidence="12">
    <location>
        <begin position="480"/>
        <end position="498"/>
    </location>
</feature>
<evidence type="ECO:0000256" key="10">
    <source>
        <dbReference type="ARBA" id="ARBA00023170"/>
    </source>
</evidence>
<keyword evidence="10" id="KW-0675">Receptor</keyword>
<feature type="transmembrane region" description="Helical" evidence="12">
    <location>
        <begin position="24"/>
        <end position="47"/>
    </location>
</feature>
<evidence type="ECO:0000256" key="3">
    <source>
        <dbReference type="ARBA" id="ARBA00022475"/>
    </source>
</evidence>
<keyword evidence="5 12" id="KW-0812">Transmembrane</keyword>
<comment type="similarity">
    <text evidence="2">Belongs to the CD36 family.</text>
</comment>
<reference evidence="14" key="1">
    <citation type="submission" date="2025-08" db="UniProtKB">
        <authorList>
            <consortium name="RefSeq"/>
        </authorList>
    </citation>
    <scope>IDENTIFICATION</scope>
    <source>
        <tissue evidence="14">Entire body</tissue>
    </source>
</reference>
<evidence type="ECO:0000256" key="11">
    <source>
        <dbReference type="ARBA" id="ARBA00023180"/>
    </source>
</evidence>
<evidence type="ECO:0000256" key="7">
    <source>
        <dbReference type="ARBA" id="ARBA00022989"/>
    </source>
</evidence>
<dbReference type="AlphaFoldDB" id="A0A7F5R6Z5"/>
<keyword evidence="6" id="KW-0552">Olfaction</keyword>
<dbReference type="GeneID" id="108733316"/>
<keyword evidence="7 12" id="KW-1133">Transmembrane helix</keyword>
<dbReference type="Pfam" id="PF01130">
    <property type="entry name" value="CD36"/>
    <property type="match status" value="1"/>
</dbReference>
<name>A0A7F5R6Z5_AGRPL</name>
<comment type="subcellular location">
    <subcellularLocation>
        <location evidence="1">Cell membrane</location>
        <topology evidence="1">Multi-pass membrane protein</topology>
    </subcellularLocation>
</comment>
<sequence length="538" mass="60084">MRIIESYKVIKIISNLTKTNNMTFAGKVAIASGIVFVVVVIFGFIMFPKMVKSKVKQQVALKPGSEIRKMYMKTPFALDFKVYMFNITNAEAVLNGESPVLDEIGPYCYDLWKEKVDPIDNEVNDTLTYKGKMTWIFNKAKSAPLTGDEMVTIPHPLILGIAVAVARDKPAMLSLVSKALNSIFNNPPSPFITATTNEILFEGLTVYCNVTDFAGKAACAQIKSEAKNVIYISDKIFKLSFFGDKNGTVDERPFTVKRGLKNYKDIGRVVEFDNKPNMNVWPTKECNEYHGTDSTIFPPLLQKEEGIVAFSPDICRSLAAVFEKETFVKEVKVNKYTATLGDMSADDSLKCYCPEPNKCLKKGLMEITKCVGAPLYASLPHFYASDESYVHGVRGLHPNEEEHGIYMYFEPMTGTPLGARKRLQFSMPLEPIPKISFMKNLPTTILPVFWVEEGADLGDEYVDQIKSAFKMIQIVFTAKWILFVVSAVTGAIAGLMHFKNSKNILVTPVKNDESKGRSSVINTIDSLNTYVNGSNNKY</sequence>
<keyword evidence="4" id="KW-0716">Sensory transduction</keyword>
<evidence type="ECO:0000313" key="13">
    <source>
        <dbReference type="Proteomes" id="UP000192223"/>
    </source>
</evidence>
<evidence type="ECO:0000256" key="6">
    <source>
        <dbReference type="ARBA" id="ARBA00022725"/>
    </source>
</evidence>
<keyword evidence="9" id="KW-1015">Disulfide bond</keyword>
<dbReference type="PANTHER" id="PTHR11923:SF69">
    <property type="entry name" value="SENSORY NEURON MEMBRANE PROTEIN 1"/>
    <property type="match status" value="1"/>
</dbReference>
<evidence type="ECO:0000256" key="5">
    <source>
        <dbReference type="ARBA" id="ARBA00022692"/>
    </source>
</evidence>
<keyword evidence="11" id="KW-0325">Glycoprotein</keyword>
<accession>A0A7F5R6Z5</accession>
<dbReference type="GO" id="GO:0005886">
    <property type="term" value="C:plasma membrane"/>
    <property type="evidence" value="ECO:0007669"/>
    <property type="project" value="UniProtKB-SubCell"/>
</dbReference>
<dbReference type="GO" id="GO:0005044">
    <property type="term" value="F:scavenger receptor activity"/>
    <property type="evidence" value="ECO:0007669"/>
    <property type="project" value="TreeGrafter"/>
</dbReference>
<keyword evidence="8 12" id="KW-0472">Membrane</keyword>
<organism evidence="13 14">
    <name type="scientific">Agrilus planipennis</name>
    <name type="common">Emerald ash borer</name>
    <name type="synonym">Agrilus marcopoli</name>
    <dbReference type="NCBI Taxonomy" id="224129"/>
    <lineage>
        <taxon>Eukaryota</taxon>
        <taxon>Metazoa</taxon>
        <taxon>Ecdysozoa</taxon>
        <taxon>Arthropoda</taxon>
        <taxon>Hexapoda</taxon>
        <taxon>Insecta</taxon>
        <taxon>Pterygota</taxon>
        <taxon>Neoptera</taxon>
        <taxon>Endopterygota</taxon>
        <taxon>Coleoptera</taxon>
        <taxon>Polyphaga</taxon>
        <taxon>Elateriformia</taxon>
        <taxon>Buprestoidea</taxon>
        <taxon>Buprestidae</taxon>
        <taxon>Agrilinae</taxon>
        <taxon>Agrilus</taxon>
    </lineage>
</organism>
<evidence type="ECO:0000256" key="9">
    <source>
        <dbReference type="ARBA" id="ARBA00023157"/>
    </source>
</evidence>
<evidence type="ECO:0000256" key="4">
    <source>
        <dbReference type="ARBA" id="ARBA00022606"/>
    </source>
</evidence>
<dbReference type="OrthoDB" id="10024078at2759"/>